<dbReference type="Pfam" id="PF04286">
    <property type="entry name" value="DUF445"/>
    <property type="match status" value="1"/>
</dbReference>
<dbReference type="RefSeq" id="WP_035403132.1">
    <property type="nucleotide sequence ID" value="NZ_CP160000.1"/>
</dbReference>
<dbReference type="PANTHER" id="PTHR35791">
    <property type="entry name" value="UPF0754 MEMBRANE PROTEIN YHEB"/>
    <property type="match status" value="1"/>
</dbReference>
<dbReference type="GO" id="GO:0005886">
    <property type="term" value="C:plasma membrane"/>
    <property type="evidence" value="ECO:0007669"/>
    <property type="project" value="UniProtKB-SubCell"/>
</dbReference>
<comment type="similarity">
    <text evidence="2">Belongs to the UPF0754 family.</text>
</comment>
<evidence type="ECO:0000313" key="7">
    <source>
        <dbReference type="EMBL" id="TYS60323.1"/>
    </source>
</evidence>
<feature type="transmembrane region" description="Helical" evidence="6">
    <location>
        <begin position="356"/>
        <end position="377"/>
    </location>
</feature>
<organism evidence="7 8">
    <name type="scientific">Bacillus infantis</name>
    <dbReference type="NCBI Taxonomy" id="324767"/>
    <lineage>
        <taxon>Bacteria</taxon>
        <taxon>Bacillati</taxon>
        <taxon>Bacillota</taxon>
        <taxon>Bacilli</taxon>
        <taxon>Bacillales</taxon>
        <taxon>Bacillaceae</taxon>
        <taxon>Bacillus</taxon>
    </lineage>
</organism>
<protein>
    <submittedName>
        <fullName evidence="7">DUF445 family protein</fullName>
    </submittedName>
</protein>
<name>A0A5D4S9M5_9BACI</name>
<keyword evidence="4 6" id="KW-1133">Transmembrane helix</keyword>
<keyword evidence="5 6" id="KW-0472">Membrane</keyword>
<evidence type="ECO:0000256" key="5">
    <source>
        <dbReference type="ARBA" id="ARBA00023136"/>
    </source>
</evidence>
<dbReference type="AlphaFoldDB" id="A0A5D4S9M5"/>
<dbReference type="PANTHER" id="PTHR35791:SF1">
    <property type="entry name" value="UPF0754 MEMBRANE PROTEIN YHEB"/>
    <property type="match status" value="1"/>
</dbReference>
<evidence type="ECO:0000256" key="4">
    <source>
        <dbReference type="ARBA" id="ARBA00022989"/>
    </source>
</evidence>
<sequence>MQTGLTILLMVVIGAVIGGLTNSLAIMMLFRPYKPLYLGKRQIPFTPGLIPKRRSELAEQMGKIVVNHLLTPESIKRKFVNGDFQKEAENLAKKEIARLLNTEKTPAELLGKLGFEDGKAKAEEQLDAFIEKKYETLMDKYRHKPIKEVLAPELLAKAESRIPVISDYIAQKGEDYFSSIEGKMRIQRLVDDFVKGRSGVLGNMLQMVMGNVNLADKIQPEIIKFLRSEGTKDMIAALLQKEWMKVLDWEAARIEEQFERKNIIKSIKLYVRKIIKADDLMDTPLSKLAEPFTETLVEKAVPGLVGMAGEWLSNRMDIIMERLHLADIIKQQVESFSVERLEEMVLSISRRELKMITYLGALLGGIIGLLQGFLVLFI</sequence>
<gene>
    <name evidence="7" type="ORF">FZD47_21185</name>
</gene>
<keyword evidence="3 6" id="KW-0812">Transmembrane</keyword>
<dbReference type="PIRSF" id="PIRSF032178">
    <property type="entry name" value="UCP032178"/>
    <property type="match status" value="1"/>
</dbReference>
<accession>A0A5D4S9M5</accession>
<evidence type="ECO:0000256" key="2">
    <source>
        <dbReference type="ARBA" id="ARBA00008053"/>
    </source>
</evidence>
<dbReference type="InterPro" id="IPR016991">
    <property type="entry name" value="UCP032178"/>
</dbReference>
<dbReference type="GeneID" id="97348526"/>
<feature type="transmembrane region" description="Helical" evidence="6">
    <location>
        <begin position="6"/>
        <end position="30"/>
    </location>
</feature>
<evidence type="ECO:0000313" key="8">
    <source>
        <dbReference type="Proteomes" id="UP000323732"/>
    </source>
</evidence>
<comment type="caution">
    <text evidence="7">The sequence shown here is derived from an EMBL/GenBank/DDBJ whole genome shotgun (WGS) entry which is preliminary data.</text>
</comment>
<comment type="subcellular location">
    <subcellularLocation>
        <location evidence="1">Cell membrane</location>
    </subcellularLocation>
</comment>
<dbReference type="EMBL" id="VTES01000007">
    <property type="protein sequence ID" value="TYS60323.1"/>
    <property type="molecule type" value="Genomic_DNA"/>
</dbReference>
<dbReference type="InterPro" id="IPR007383">
    <property type="entry name" value="DUF445"/>
</dbReference>
<reference evidence="7 8" key="1">
    <citation type="submission" date="2019-08" db="EMBL/GenBank/DDBJ databases">
        <title>Bacillus genomes from the desert of Cuatro Cienegas, Coahuila.</title>
        <authorList>
            <person name="Olmedo-Alvarez G."/>
        </authorList>
    </citation>
    <scope>NUCLEOTIDE SEQUENCE [LARGE SCALE GENOMIC DNA]</scope>
    <source>
        <strain evidence="7 8">CH37_1T</strain>
    </source>
</reference>
<evidence type="ECO:0000256" key="6">
    <source>
        <dbReference type="SAM" id="Phobius"/>
    </source>
</evidence>
<evidence type="ECO:0000256" key="3">
    <source>
        <dbReference type="ARBA" id="ARBA00022692"/>
    </source>
</evidence>
<proteinExistence type="inferred from homology"/>
<evidence type="ECO:0000256" key="1">
    <source>
        <dbReference type="ARBA" id="ARBA00004236"/>
    </source>
</evidence>
<dbReference type="Proteomes" id="UP000323732">
    <property type="component" value="Unassembled WGS sequence"/>
</dbReference>